<gene>
    <name evidence="1" type="ORF">CYG68_20025</name>
</gene>
<organism evidence="1 2">
    <name type="scientific">Morganella morganii</name>
    <name type="common">Proteus morganii</name>
    <dbReference type="NCBI Taxonomy" id="582"/>
    <lineage>
        <taxon>Bacteria</taxon>
        <taxon>Pseudomonadati</taxon>
        <taxon>Pseudomonadota</taxon>
        <taxon>Gammaproteobacteria</taxon>
        <taxon>Enterobacterales</taxon>
        <taxon>Morganellaceae</taxon>
        <taxon>Morganella</taxon>
    </lineage>
</organism>
<protein>
    <submittedName>
        <fullName evidence="1">Disulfide bond formation protein DsbB</fullName>
    </submittedName>
</protein>
<evidence type="ECO:0000313" key="1">
    <source>
        <dbReference type="EMBL" id="MBE8614637.1"/>
    </source>
</evidence>
<reference evidence="1" key="1">
    <citation type="submission" date="2017-12" db="EMBL/GenBank/DDBJ databases">
        <title>Genome sequencing and analysis.</title>
        <authorList>
            <person name="Huang Y.-T."/>
        </authorList>
    </citation>
    <scope>NUCLEOTIDE SEQUENCE</scope>
    <source>
        <strain evidence="1">VGH116</strain>
    </source>
</reference>
<sequence>MINLKLNAPATDIAFNGKDKYFIITEKWGLYLVDKTFNKIERFSVLDYLNGANGRVPVGSAFLGENEFGIVGWNKIFVFFKEDGSVPNKNNLPSFTEGLNNYVITSRGAYNTVRSRLYHVLSMAYLPENNSIYLITVPNSKNNKFIISRFDKSDNLLSEEFTPTLKKGIVIKDKKSLGDYYITGLTSYKGYLYAVSKQFSQVLKINPMTKEIENIYQFNEINNPQGITFNNDIMQILSYENGANIIYSLSE</sequence>
<proteinExistence type="predicted"/>
<accession>A0A8I0U6Z4</accession>
<name>A0A8I0U6Z4_MORMO</name>
<dbReference type="EMBL" id="PKLF01000033">
    <property type="protein sequence ID" value="MBE8614637.1"/>
    <property type="molecule type" value="Genomic_DNA"/>
</dbReference>
<dbReference type="SUPFAM" id="SSF63825">
    <property type="entry name" value="YWTD domain"/>
    <property type="match status" value="1"/>
</dbReference>
<evidence type="ECO:0000313" key="2">
    <source>
        <dbReference type="Proteomes" id="UP000650477"/>
    </source>
</evidence>
<dbReference type="Proteomes" id="UP000650477">
    <property type="component" value="Unassembled WGS sequence"/>
</dbReference>
<comment type="caution">
    <text evidence="1">The sequence shown here is derived from an EMBL/GenBank/DDBJ whole genome shotgun (WGS) entry which is preliminary data.</text>
</comment>
<dbReference type="AlphaFoldDB" id="A0A8I0U6Z4"/>